<reference evidence="1" key="1">
    <citation type="submission" date="2019-05" db="EMBL/GenBank/DDBJ databases">
        <title>Metatranscriptomic reconstruction reveals RNA viruses with the potential to shape carbon cycling in soil.</title>
        <authorList>
            <person name="Starr E.P."/>
            <person name="Nuccio E."/>
            <person name="Pett-Ridge J."/>
            <person name="Banfield J.F."/>
            <person name="Firestone M.K."/>
        </authorList>
    </citation>
    <scope>NUCLEOTIDE SEQUENCE</scope>
    <source>
        <strain evidence="1">H1_Rhizo_26_FD_scaffold_374</strain>
    </source>
</reference>
<evidence type="ECO:0000313" key="1">
    <source>
        <dbReference type="EMBL" id="QDH87571.1"/>
    </source>
</evidence>
<protein>
    <submittedName>
        <fullName evidence="1">Uncharacterized protein</fullName>
    </submittedName>
</protein>
<accession>A0A514D1V6</accession>
<dbReference type="EMBL" id="MN033483">
    <property type="protein sequence ID" value="QDH87571.1"/>
    <property type="molecule type" value="Genomic_RNA"/>
</dbReference>
<sequence>MKFELSYGQEETYLSQIDKGNRYPPYLLDTETANRGNALRKKASYNTIVFTSVSDGLASSISTDFILASKVLYRGELSKLGCHFSRFISDVEWPGFDTVDPCYLIQLMNGVIRTCCEDVEGVALLNLSGFLSGKTPVFLLVQKSHQAWLPFGRNWPDAEHMSDIDLRV</sequence>
<proteinExistence type="predicted"/>
<organism evidence="1">
    <name type="scientific">Leviviridae sp</name>
    <dbReference type="NCBI Taxonomy" id="2027243"/>
    <lineage>
        <taxon>Viruses</taxon>
        <taxon>Riboviria</taxon>
        <taxon>Orthornavirae</taxon>
        <taxon>Lenarviricota</taxon>
        <taxon>Leviviricetes</taxon>
        <taxon>Norzivirales</taxon>
        <taxon>Fiersviridae</taxon>
    </lineage>
</organism>
<gene>
    <name evidence="1" type="ORF">H1Rhizo26FD374_000002</name>
</gene>
<name>A0A514D1V6_9VIRU</name>